<dbReference type="InterPro" id="IPR014001">
    <property type="entry name" value="Helicase_ATP-bd"/>
</dbReference>
<dbReference type="Proteomes" id="UP000000267">
    <property type="component" value="Unassembled WGS sequence"/>
</dbReference>
<dbReference type="Gene3D" id="3.40.50.300">
    <property type="entry name" value="P-loop containing nucleotide triphosphate hydrolases"/>
    <property type="match status" value="2"/>
</dbReference>
<accession>A7TS02</accession>
<dbReference type="FunCoup" id="A7TS02">
    <property type="interactions" value="31"/>
</dbReference>
<dbReference type="Pfam" id="PF00271">
    <property type="entry name" value="Helicase_C"/>
    <property type="match status" value="1"/>
</dbReference>
<evidence type="ECO:0000259" key="2">
    <source>
        <dbReference type="PROSITE" id="PS51192"/>
    </source>
</evidence>
<dbReference type="PANTHER" id="PTHR47396">
    <property type="entry name" value="TYPE I RESTRICTION ENZYME ECOKI R PROTEIN"/>
    <property type="match status" value="1"/>
</dbReference>
<dbReference type="PhylomeDB" id="A7TS02"/>
<dbReference type="eggNOG" id="ENOG502QT4U">
    <property type="taxonomic scope" value="Eukaryota"/>
</dbReference>
<dbReference type="PROSITE" id="PS51192">
    <property type="entry name" value="HELICASE_ATP_BIND_1"/>
    <property type="match status" value="1"/>
</dbReference>
<evidence type="ECO:0000313" key="5">
    <source>
        <dbReference type="Proteomes" id="UP000000267"/>
    </source>
</evidence>
<dbReference type="STRING" id="436907.A7TS02"/>
<dbReference type="GO" id="GO:0005759">
    <property type="term" value="C:mitochondrial matrix"/>
    <property type="evidence" value="ECO:0007669"/>
    <property type="project" value="EnsemblFungi"/>
</dbReference>
<dbReference type="Pfam" id="PF04851">
    <property type="entry name" value="ResIII"/>
    <property type="match status" value="1"/>
</dbReference>
<dbReference type="GO" id="GO:0005524">
    <property type="term" value="F:ATP binding"/>
    <property type="evidence" value="ECO:0007669"/>
    <property type="project" value="InterPro"/>
</dbReference>
<dbReference type="RefSeq" id="XP_001642807.1">
    <property type="nucleotide sequence ID" value="XM_001642757.1"/>
</dbReference>
<dbReference type="HOGENOM" id="CLU_014765_0_0_1"/>
<dbReference type="InterPro" id="IPR027417">
    <property type="entry name" value="P-loop_NTPase"/>
</dbReference>
<dbReference type="GO" id="GO:0070125">
    <property type="term" value="P:mitochondrial translational elongation"/>
    <property type="evidence" value="ECO:0007669"/>
    <property type="project" value="TreeGrafter"/>
</dbReference>
<evidence type="ECO:0000256" key="1">
    <source>
        <dbReference type="ARBA" id="ARBA00022806"/>
    </source>
</evidence>
<dbReference type="GO" id="GO:0036121">
    <property type="term" value="F:double-stranded DNA helicase activity"/>
    <property type="evidence" value="ECO:0007669"/>
    <property type="project" value="EnsemblFungi"/>
</dbReference>
<dbReference type="PANTHER" id="PTHR47396:SF1">
    <property type="entry name" value="ATP-DEPENDENT HELICASE IRC3-RELATED"/>
    <property type="match status" value="1"/>
</dbReference>
<dbReference type="GO" id="GO:0016787">
    <property type="term" value="F:hydrolase activity"/>
    <property type="evidence" value="ECO:0007669"/>
    <property type="project" value="InterPro"/>
</dbReference>
<dbReference type="GO" id="GO:0000403">
    <property type="term" value="F:Y-form DNA binding"/>
    <property type="evidence" value="ECO:0007669"/>
    <property type="project" value="EnsemblFungi"/>
</dbReference>
<organism evidence="5">
    <name type="scientific">Vanderwaltozyma polyspora (strain ATCC 22028 / DSM 70294 / BCRC 21397 / CBS 2163 / NBRC 10782 / NRRL Y-8283 / UCD 57-17)</name>
    <name type="common">Kluyveromyces polysporus</name>
    <dbReference type="NCBI Taxonomy" id="436907"/>
    <lineage>
        <taxon>Eukaryota</taxon>
        <taxon>Fungi</taxon>
        <taxon>Dikarya</taxon>
        <taxon>Ascomycota</taxon>
        <taxon>Saccharomycotina</taxon>
        <taxon>Saccharomycetes</taxon>
        <taxon>Saccharomycetales</taxon>
        <taxon>Saccharomycetaceae</taxon>
        <taxon>Vanderwaltozyma</taxon>
    </lineage>
</organism>
<dbReference type="GeneID" id="5542997"/>
<dbReference type="GO" id="GO:1905082">
    <property type="term" value="P:regulation of mitochondrial translational elongation"/>
    <property type="evidence" value="ECO:0007669"/>
    <property type="project" value="EnsemblFungi"/>
</dbReference>
<keyword evidence="5" id="KW-1185">Reference proteome</keyword>
<proteinExistence type="predicted"/>
<gene>
    <name evidence="4" type="ORF">Kpol_365p4</name>
</gene>
<protein>
    <recommendedName>
        <fullName evidence="6">ATP-dependent helicase IRC3</fullName>
    </recommendedName>
</protein>
<dbReference type="OMA" id="DKWLCEG"/>
<keyword evidence="1" id="KW-0347">Helicase</keyword>
<dbReference type="GO" id="GO:0061749">
    <property type="term" value="F:forked DNA-dependent helicase activity"/>
    <property type="evidence" value="ECO:0007669"/>
    <property type="project" value="EnsemblFungi"/>
</dbReference>
<dbReference type="InterPro" id="IPR006935">
    <property type="entry name" value="Helicase/UvrB_N"/>
</dbReference>
<evidence type="ECO:0000313" key="4">
    <source>
        <dbReference type="EMBL" id="EDO14949.1"/>
    </source>
</evidence>
<dbReference type="SMART" id="SM00487">
    <property type="entry name" value="DEXDc"/>
    <property type="match status" value="1"/>
</dbReference>
<keyword evidence="1" id="KW-0067">ATP-binding</keyword>
<name>A7TS02_VANPO</name>
<dbReference type="InterPro" id="IPR050742">
    <property type="entry name" value="Helicase_Restrict-Modif_Enz"/>
</dbReference>
<dbReference type="SUPFAM" id="SSF52540">
    <property type="entry name" value="P-loop containing nucleoside triphosphate hydrolases"/>
    <property type="match status" value="1"/>
</dbReference>
<feature type="domain" description="Helicase ATP-binding" evidence="2">
    <location>
        <begin position="55"/>
        <end position="223"/>
    </location>
</feature>
<feature type="domain" description="Helicase C-terminal" evidence="3">
    <location>
        <begin position="282"/>
        <end position="453"/>
    </location>
</feature>
<dbReference type="CDD" id="cd18799">
    <property type="entry name" value="SF2_C_EcoAI-like"/>
    <property type="match status" value="1"/>
</dbReference>
<dbReference type="EMBL" id="DS480493">
    <property type="protein sequence ID" value="EDO14949.1"/>
    <property type="molecule type" value="Genomic_DNA"/>
</dbReference>
<evidence type="ECO:0000259" key="3">
    <source>
        <dbReference type="PROSITE" id="PS51194"/>
    </source>
</evidence>
<dbReference type="SMART" id="SM00490">
    <property type="entry name" value="HELICc"/>
    <property type="match status" value="1"/>
</dbReference>
<keyword evidence="1" id="KW-0378">Hydrolase</keyword>
<dbReference type="InParanoid" id="A7TS02"/>
<reference evidence="4 5" key="1">
    <citation type="journal article" date="2007" name="Proc. Natl. Acad. Sci. U.S.A.">
        <title>Independent sorting-out of thousands of duplicated gene pairs in two yeast species descended from a whole-genome duplication.</title>
        <authorList>
            <person name="Scannell D.R."/>
            <person name="Frank A.C."/>
            <person name="Conant G.C."/>
            <person name="Byrne K.P."/>
            <person name="Woolfit M."/>
            <person name="Wolfe K.H."/>
        </authorList>
    </citation>
    <scope>NUCLEOTIDE SEQUENCE [LARGE SCALE GENOMIC DNA]</scope>
    <source>
        <strain evidence="5">ATCC 22028 / DSM 70294 / BCRC 21397 / CBS 2163 / NBRC 10782 / NRRL Y-8283 / UCD 57-17</strain>
    </source>
</reference>
<evidence type="ECO:0008006" key="6">
    <source>
        <dbReference type="Google" id="ProtNLM"/>
    </source>
</evidence>
<dbReference type="PROSITE" id="PS51194">
    <property type="entry name" value="HELICASE_CTER"/>
    <property type="match status" value="1"/>
</dbReference>
<dbReference type="InterPro" id="IPR001650">
    <property type="entry name" value="Helicase_C-like"/>
</dbReference>
<dbReference type="AlphaFoldDB" id="A7TS02"/>
<keyword evidence="1" id="KW-0547">Nucleotide-binding</keyword>
<dbReference type="KEGG" id="vpo:Kpol_365p4"/>
<sequence length="691" mass="77868">MIRACKRIVSSGLSISSTKFARQSFRSLMSLVDKNNAKDPKLRDYQQTAIDKCIESIDSGTRRIGVSMATGGGKTVIFSNLINQLKHRHIASQTTDSKFRSLILVHRKELALQAADVIKTFGDDDANVQIEMGKFKCDVESSDVIIASVQSLIRRLDKYSADDINLIIIDEAHHAAAKTYINILKHFNTDVPETKIPVVGFSATFERADNKSLSCAIDEIVYHRGIVEMIDENWLCEGKFTTVDIKLELNDVESVGSDFKINQLSKVMNTDEINQVILKTYQAKKLENNLKSTLLFAVDVDHVIALCDLFNKNGVNAEYVLGSTNDVKRDETIKDFKNGKIEVLVNCGIFTEGTDIPSIDCILLGRPTKSRSLLIQMIGRGLRLHHSKSHCHIIDFIGAANVGVVSVPTLAGIDECTESLSELTLEDLREIKQEIDAKISQQQRKEEEQQNIIKEQFNELVKNVTSFDLTLTTFEDFKSFNESTNQSKYKYRLSTSLNELTQLRQSKYPWVRISDKAWASPIFGDAHLRLYKERDKPNDSSNSSLVDKYVLKLYRQLPTYVPKGGGIRFVPKELIVSEDIKTSLGKAQQVMEKISSDEENNEYGNVKNFSKYAKWRSKLASPKQKTLIRSKLKSLNNSSNPSPNAKDDLKIDDYIKTMTKGDASNILFASQISSVFPIRALLKMILYDNKN</sequence>
<dbReference type="GO" id="GO:0032042">
    <property type="term" value="P:mitochondrial DNA metabolic process"/>
    <property type="evidence" value="ECO:0007669"/>
    <property type="project" value="EnsemblFungi"/>
</dbReference>
<dbReference type="OrthoDB" id="16911at2759"/>
<dbReference type="CDD" id="cd18032">
    <property type="entry name" value="DEXHc_RE_I_III_res"/>
    <property type="match status" value="1"/>
</dbReference>